<proteinExistence type="predicted"/>
<accession>A0ACC2I177</accession>
<evidence type="ECO:0000313" key="1">
    <source>
        <dbReference type="EMBL" id="KAJ8108984.1"/>
    </source>
</evidence>
<organism evidence="1 2">
    <name type="scientific">Boeremia exigua</name>
    <dbReference type="NCBI Taxonomy" id="749465"/>
    <lineage>
        <taxon>Eukaryota</taxon>
        <taxon>Fungi</taxon>
        <taxon>Dikarya</taxon>
        <taxon>Ascomycota</taxon>
        <taxon>Pezizomycotina</taxon>
        <taxon>Dothideomycetes</taxon>
        <taxon>Pleosporomycetidae</taxon>
        <taxon>Pleosporales</taxon>
        <taxon>Pleosporineae</taxon>
        <taxon>Didymellaceae</taxon>
        <taxon>Boeremia</taxon>
    </lineage>
</organism>
<sequence>MTTSSTLLELVITMVWACLQVTGSQNRLFAQLFFAVNVVSDVAAAASLTFCPGLLEALNAKSPPSVSWFKSLPDDYRGKWGVYVLVFEKHGLLPHLYCGSATDSDDGISSRWMLYDRHNIKLGAKIDRLPRGVFKAFQAGYKIKHKGLLVTAPIPPAANVPMVRLLFYALEATMSFCFWMMDTNKFFAYHVCCRWPLESFSYKGLCSHSALYDSIKGRFDLSPEQLTTLAVDVAEKKRAWHRAYRATLMATDPEARLALERIYAATYRDLNRDACNARSRQYTADNLQTVRETKDRSSKKTKESGIYSCKLCGVDCKSNWELARHNKSSSHKTNVRKEKEGVIKSFVCRICNYSTEVKGSMKRHKEGKNHIKKAAAHKAARQAASSTT</sequence>
<gene>
    <name evidence="1" type="ORF">OPT61_g7790</name>
</gene>
<keyword evidence="2" id="KW-1185">Reference proteome</keyword>
<dbReference type="EMBL" id="JAPHNI010000671">
    <property type="protein sequence ID" value="KAJ8108984.1"/>
    <property type="molecule type" value="Genomic_DNA"/>
</dbReference>
<name>A0ACC2I177_9PLEO</name>
<evidence type="ECO:0000313" key="2">
    <source>
        <dbReference type="Proteomes" id="UP001153331"/>
    </source>
</evidence>
<dbReference type="Proteomes" id="UP001153331">
    <property type="component" value="Unassembled WGS sequence"/>
</dbReference>
<comment type="caution">
    <text evidence="1">The sequence shown here is derived from an EMBL/GenBank/DDBJ whole genome shotgun (WGS) entry which is preliminary data.</text>
</comment>
<protein>
    <submittedName>
        <fullName evidence="1">Uncharacterized protein</fullName>
    </submittedName>
</protein>
<reference evidence="1" key="1">
    <citation type="submission" date="2022-11" db="EMBL/GenBank/DDBJ databases">
        <title>Genome Sequence of Boeremia exigua.</title>
        <authorList>
            <person name="Buettner E."/>
        </authorList>
    </citation>
    <scope>NUCLEOTIDE SEQUENCE</scope>
    <source>
        <strain evidence="1">CU02</strain>
    </source>
</reference>